<dbReference type="EMBL" id="FWFX01000008">
    <property type="protein sequence ID" value="SLN53547.1"/>
    <property type="molecule type" value="Genomic_DNA"/>
</dbReference>
<dbReference type="Pfam" id="PF09608">
    <property type="entry name" value="Alph_Pro_TM"/>
    <property type="match status" value="1"/>
</dbReference>
<dbReference type="InterPro" id="IPR019088">
    <property type="entry name" value="CHP02186-rel_TM"/>
</dbReference>
<dbReference type="AlphaFoldDB" id="A0A1X6ZKG5"/>
<keyword evidence="2" id="KW-0732">Signal</keyword>
<keyword evidence="4" id="KW-1185">Reference proteome</keyword>
<keyword evidence="1" id="KW-0472">Membrane</keyword>
<feature type="chain" id="PRO_5012326827" evidence="2">
    <location>
        <begin position="21"/>
        <end position="257"/>
    </location>
</feature>
<accession>A0A1X6ZKG5</accession>
<reference evidence="3 4" key="1">
    <citation type="submission" date="2017-03" db="EMBL/GenBank/DDBJ databases">
        <authorList>
            <person name="Afonso C.L."/>
            <person name="Miller P.J."/>
            <person name="Scott M.A."/>
            <person name="Spackman E."/>
            <person name="Goraichik I."/>
            <person name="Dimitrov K.M."/>
            <person name="Suarez D.L."/>
            <person name="Swayne D.E."/>
        </authorList>
    </citation>
    <scope>NUCLEOTIDE SEQUENCE [LARGE SCALE GENOMIC DNA]</scope>
    <source>
        <strain evidence="3 4">CECT 7450</strain>
    </source>
</reference>
<feature type="transmembrane region" description="Helical" evidence="1">
    <location>
        <begin position="230"/>
        <end position="254"/>
    </location>
</feature>
<dbReference type="Proteomes" id="UP000193061">
    <property type="component" value="Unassembled WGS sequence"/>
</dbReference>
<sequence>MIRMLSFIAASLLAFTQIAAASEEVVLGLSKDEIAITATFDGSSILVFGAVKRETPIPEGPPLEVVVAVSGPSEPVVVRRKSRKLGIWVNTASVTVDSAPSFYAVGTSGPFNEVMNDSADLEHRVSIERAIRSIGASILNSGTPEFVDAVIRIREDEGLYKIVENSVVVDQQTLFRTSIDMPANLTEGKYPTRIFLTRGGQVVSAYETVIDVRKVGLERWLYNLSRENPMMYGIMSLAIAIAAGWGASAAFRLLRQG</sequence>
<name>A0A1X6ZKG5_9RHOB</name>
<keyword evidence="1 3" id="KW-0812">Transmembrane</keyword>
<dbReference type="RefSeq" id="WP_085806359.1">
    <property type="nucleotide sequence ID" value="NZ_FWFX01000008.1"/>
</dbReference>
<gene>
    <name evidence="3" type="ORF">ROA7450_02739</name>
</gene>
<feature type="signal peptide" evidence="2">
    <location>
        <begin position="1"/>
        <end position="20"/>
    </location>
</feature>
<evidence type="ECO:0000313" key="3">
    <source>
        <dbReference type="EMBL" id="SLN53547.1"/>
    </source>
</evidence>
<dbReference type="OrthoDB" id="9815212at2"/>
<organism evidence="3 4">
    <name type="scientific">Roseovarius albus</name>
    <dbReference type="NCBI Taxonomy" id="1247867"/>
    <lineage>
        <taxon>Bacteria</taxon>
        <taxon>Pseudomonadati</taxon>
        <taxon>Pseudomonadota</taxon>
        <taxon>Alphaproteobacteria</taxon>
        <taxon>Rhodobacterales</taxon>
        <taxon>Roseobacteraceae</taxon>
        <taxon>Roseovarius</taxon>
    </lineage>
</organism>
<evidence type="ECO:0000313" key="4">
    <source>
        <dbReference type="Proteomes" id="UP000193061"/>
    </source>
</evidence>
<keyword evidence="1" id="KW-1133">Transmembrane helix</keyword>
<proteinExistence type="predicted"/>
<protein>
    <submittedName>
        <fullName evidence="3">Putative transmembrane protein (Alph_Pro_TM)</fullName>
    </submittedName>
</protein>
<evidence type="ECO:0000256" key="2">
    <source>
        <dbReference type="SAM" id="SignalP"/>
    </source>
</evidence>
<evidence type="ECO:0000256" key="1">
    <source>
        <dbReference type="SAM" id="Phobius"/>
    </source>
</evidence>